<dbReference type="EMBL" id="CM007658">
    <property type="protein sequence ID" value="ONH91243.1"/>
    <property type="molecule type" value="Genomic_DNA"/>
</dbReference>
<dbReference type="OrthoDB" id="198885at2759"/>
<evidence type="ECO:0000313" key="6">
    <source>
        <dbReference type="Proteomes" id="UP000006882"/>
    </source>
</evidence>
<dbReference type="Gramene" id="ONH91243">
    <property type="protein sequence ID" value="ONH91243"/>
    <property type="gene ID" value="PRUPE_8G101700"/>
</dbReference>
<protein>
    <recommendedName>
        <fullName evidence="4">Carbohydrate kinase PfkB domain-containing protein</fullName>
    </recommendedName>
</protein>
<evidence type="ECO:0000313" key="5">
    <source>
        <dbReference type="EMBL" id="ONH91243.1"/>
    </source>
</evidence>
<sequence length="419" mass="44616">MEKSARRRLDCISRHLVLPPQANHGLQQVLLLSNGQVKSEEAEPVVIGGMVLDIHATPSIPANPRTTTPGKVSYVLGGVARNVAECISKLGAKPFMISALGLDMPGNLLLEHWKSSGLSTEGIWKHQNIETPVVCNVLDVSGELAAAVASVEAIEKFLTPEWIQQFKYNIRSAPVLMIDANLNLSALKASCQLAAECKIPVWFEPVSVVKSRRISSVVKYVTFASPNEDELVAMANNLSGGNVYCPIERNNSRKKCSTETLFHMLKSAVWVLLEKGIKIVVVTVGSDGVFLCSRGGPSLKQYASNGELFNTVTASCPSNLFSSPPDSERSSFLFAVHFPALPASVVRLTGAGDCLVGGTIASICAGLDVMQSLAVGIAASKAAVEAETNVPSVFNLAAIADDARSVYSAAKVVFHQSMP</sequence>
<dbReference type="SMR" id="A0A251MVZ4"/>
<dbReference type="GO" id="GO:0046872">
    <property type="term" value="F:metal ion binding"/>
    <property type="evidence" value="ECO:0007669"/>
    <property type="project" value="UniProtKB-KW"/>
</dbReference>
<reference evidence="5 6" key="1">
    <citation type="journal article" date="2013" name="Nat. Genet.">
        <title>The high-quality draft genome of peach (Prunus persica) identifies unique patterns of genetic diversity, domestication and genome evolution.</title>
        <authorList>
            <consortium name="International Peach Genome Initiative"/>
            <person name="Verde I."/>
            <person name="Abbott A.G."/>
            <person name="Scalabrin S."/>
            <person name="Jung S."/>
            <person name="Shu S."/>
            <person name="Marroni F."/>
            <person name="Zhebentyayeva T."/>
            <person name="Dettori M.T."/>
            <person name="Grimwood J."/>
            <person name="Cattonaro F."/>
            <person name="Zuccolo A."/>
            <person name="Rossini L."/>
            <person name="Jenkins J."/>
            <person name="Vendramin E."/>
            <person name="Meisel L.A."/>
            <person name="Decroocq V."/>
            <person name="Sosinski B."/>
            <person name="Prochnik S."/>
            <person name="Mitros T."/>
            <person name="Policriti A."/>
            <person name="Cipriani G."/>
            <person name="Dondini L."/>
            <person name="Ficklin S."/>
            <person name="Goodstein D.M."/>
            <person name="Xuan P."/>
            <person name="Del Fabbro C."/>
            <person name="Aramini V."/>
            <person name="Copetti D."/>
            <person name="Gonzalez S."/>
            <person name="Horner D.S."/>
            <person name="Falchi R."/>
            <person name="Lucas S."/>
            <person name="Mica E."/>
            <person name="Maldonado J."/>
            <person name="Lazzari B."/>
            <person name="Bielenberg D."/>
            <person name="Pirona R."/>
            <person name="Miculan M."/>
            <person name="Barakat A."/>
            <person name="Testolin R."/>
            <person name="Stella A."/>
            <person name="Tartarini S."/>
            <person name="Tonutti P."/>
            <person name="Arus P."/>
            <person name="Orellana A."/>
            <person name="Wells C."/>
            <person name="Main D."/>
            <person name="Vizzotto G."/>
            <person name="Silva H."/>
            <person name="Salamini F."/>
            <person name="Schmutz J."/>
            <person name="Morgante M."/>
            <person name="Rokhsar D.S."/>
        </authorList>
    </citation>
    <scope>NUCLEOTIDE SEQUENCE [LARGE SCALE GENOMIC DNA]</scope>
    <source>
        <strain evidence="6">cv. Nemared</strain>
    </source>
</reference>
<keyword evidence="3" id="KW-0418">Kinase</keyword>
<evidence type="ECO:0000259" key="4">
    <source>
        <dbReference type="Pfam" id="PF00294"/>
    </source>
</evidence>
<organism evidence="5 6">
    <name type="scientific">Prunus persica</name>
    <name type="common">Peach</name>
    <name type="synonym">Amygdalus persica</name>
    <dbReference type="NCBI Taxonomy" id="3760"/>
    <lineage>
        <taxon>Eukaryota</taxon>
        <taxon>Viridiplantae</taxon>
        <taxon>Streptophyta</taxon>
        <taxon>Embryophyta</taxon>
        <taxon>Tracheophyta</taxon>
        <taxon>Spermatophyta</taxon>
        <taxon>Magnoliopsida</taxon>
        <taxon>eudicotyledons</taxon>
        <taxon>Gunneridae</taxon>
        <taxon>Pentapetalae</taxon>
        <taxon>rosids</taxon>
        <taxon>fabids</taxon>
        <taxon>Rosales</taxon>
        <taxon>Rosaceae</taxon>
        <taxon>Amygdaloideae</taxon>
        <taxon>Amygdaleae</taxon>
        <taxon>Prunus</taxon>
    </lineage>
</organism>
<dbReference type="GO" id="GO:0016301">
    <property type="term" value="F:kinase activity"/>
    <property type="evidence" value="ECO:0007669"/>
    <property type="project" value="UniProtKB-KW"/>
</dbReference>
<dbReference type="eggNOG" id="KOG3009">
    <property type="taxonomic scope" value="Eukaryota"/>
</dbReference>
<keyword evidence="2" id="KW-0479">Metal-binding</keyword>
<accession>A0A251MVZ4</accession>
<feature type="domain" description="Carbohydrate kinase PfkB" evidence="4">
    <location>
        <begin position="45"/>
        <end position="297"/>
    </location>
</feature>
<dbReference type="Proteomes" id="UP000006882">
    <property type="component" value="Chromosome G8"/>
</dbReference>
<dbReference type="STRING" id="3760.A0A251MVZ4"/>
<keyword evidence="6" id="KW-1185">Reference proteome</keyword>
<proteinExistence type="predicted"/>
<dbReference type="InterPro" id="IPR011611">
    <property type="entry name" value="PfkB_dom"/>
</dbReference>
<dbReference type="InterPro" id="IPR002173">
    <property type="entry name" value="Carboh/pur_kinase_PfkB_CS"/>
</dbReference>
<dbReference type="CDD" id="cd01941">
    <property type="entry name" value="YeiC_kinase_like"/>
    <property type="match status" value="1"/>
</dbReference>
<dbReference type="AlphaFoldDB" id="A0A251MVZ4"/>
<dbReference type="Gene3D" id="3.40.1190.20">
    <property type="match status" value="1"/>
</dbReference>
<evidence type="ECO:0000256" key="1">
    <source>
        <dbReference type="ARBA" id="ARBA00022679"/>
    </source>
</evidence>
<dbReference type="SUPFAM" id="SSF53613">
    <property type="entry name" value="Ribokinase-like"/>
    <property type="match status" value="1"/>
</dbReference>
<dbReference type="PROSITE" id="PS00583">
    <property type="entry name" value="PFKB_KINASES_1"/>
    <property type="match status" value="1"/>
</dbReference>
<dbReference type="Pfam" id="PF00294">
    <property type="entry name" value="PfkB"/>
    <property type="match status" value="1"/>
</dbReference>
<dbReference type="PANTHER" id="PTHR42909">
    <property type="entry name" value="ZGC:136858"/>
    <property type="match status" value="1"/>
</dbReference>
<evidence type="ECO:0000256" key="3">
    <source>
        <dbReference type="ARBA" id="ARBA00022777"/>
    </source>
</evidence>
<evidence type="ECO:0000256" key="2">
    <source>
        <dbReference type="ARBA" id="ARBA00022723"/>
    </source>
</evidence>
<keyword evidence="1" id="KW-0808">Transferase</keyword>
<dbReference type="PANTHER" id="PTHR42909:SF1">
    <property type="entry name" value="CARBOHYDRATE KINASE PFKB DOMAIN-CONTAINING PROTEIN"/>
    <property type="match status" value="1"/>
</dbReference>
<gene>
    <name evidence="5" type="ORF">PRUPE_8G101700</name>
</gene>
<dbReference type="InterPro" id="IPR029056">
    <property type="entry name" value="Ribokinase-like"/>
</dbReference>
<name>A0A251MVZ4_PRUPE</name>